<dbReference type="NCBIfam" id="TIGR04183">
    <property type="entry name" value="Por_Secre_tail"/>
    <property type="match status" value="1"/>
</dbReference>
<dbReference type="InterPro" id="IPR026444">
    <property type="entry name" value="Secre_tail"/>
</dbReference>
<dbReference type="STRING" id="1144750.SAMN05443431_101121"/>
<dbReference type="AlphaFoldDB" id="A0A1I3IUQ1"/>
<dbReference type="InterPro" id="IPR001478">
    <property type="entry name" value="PDZ"/>
</dbReference>
<evidence type="ECO:0000313" key="4">
    <source>
        <dbReference type="EMBL" id="SFI51669.1"/>
    </source>
</evidence>
<feature type="chain" id="PRO_5011790510" evidence="2">
    <location>
        <begin position="21"/>
        <end position="233"/>
    </location>
</feature>
<dbReference type="EMBL" id="FORM01000001">
    <property type="protein sequence ID" value="SFI51669.1"/>
    <property type="molecule type" value="Genomic_DNA"/>
</dbReference>
<protein>
    <submittedName>
        <fullName evidence="4">Por secretion system C-terminal sorting domain-containing protein</fullName>
    </submittedName>
</protein>
<evidence type="ECO:0000313" key="5">
    <source>
        <dbReference type="Proteomes" id="UP000199559"/>
    </source>
</evidence>
<feature type="signal peptide" evidence="2">
    <location>
        <begin position="1"/>
        <end position="20"/>
    </location>
</feature>
<keyword evidence="1 2" id="KW-0732">Signal</keyword>
<dbReference type="Gene3D" id="2.30.42.10">
    <property type="match status" value="1"/>
</dbReference>
<dbReference type="SUPFAM" id="SSF50156">
    <property type="entry name" value="PDZ domain-like"/>
    <property type="match status" value="1"/>
</dbReference>
<evidence type="ECO:0000259" key="3">
    <source>
        <dbReference type="PROSITE" id="PS50106"/>
    </source>
</evidence>
<evidence type="ECO:0000256" key="1">
    <source>
        <dbReference type="ARBA" id="ARBA00022729"/>
    </source>
</evidence>
<dbReference type="Proteomes" id="UP000199559">
    <property type="component" value="Unassembled WGS sequence"/>
</dbReference>
<dbReference type="Pfam" id="PF13180">
    <property type="entry name" value="PDZ_2"/>
    <property type="match status" value="1"/>
</dbReference>
<reference evidence="5" key="1">
    <citation type="submission" date="2016-10" db="EMBL/GenBank/DDBJ databases">
        <authorList>
            <person name="Varghese N."/>
            <person name="Submissions S."/>
        </authorList>
    </citation>
    <scope>NUCLEOTIDE SEQUENCE [LARGE SCALE GENOMIC DNA]</scope>
    <source>
        <strain evidence="5">DSM 28881</strain>
    </source>
</reference>
<dbReference type="Pfam" id="PF18962">
    <property type="entry name" value="Por_Secre_tail"/>
    <property type="match status" value="1"/>
</dbReference>
<dbReference type="InterPro" id="IPR036034">
    <property type="entry name" value="PDZ_sf"/>
</dbReference>
<accession>A0A1I3IUQ1</accession>
<proteinExistence type="predicted"/>
<name>A0A1I3IUQ1_9FLAO</name>
<dbReference type="PROSITE" id="PS50106">
    <property type="entry name" value="PDZ"/>
    <property type="match status" value="1"/>
</dbReference>
<organism evidence="4 5">
    <name type="scientific">Olleya namhaensis</name>
    <dbReference type="NCBI Taxonomy" id="1144750"/>
    <lineage>
        <taxon>Bacteria</taxon>
        <taxon>Pseudomonadati</taxon>
        <taxon>Bacteroidota</taxon>
        <taxon>Flavobacteriia</taxon>
        <taxon>Flavobacteriales</taxon>
        <taxon>Flavobacteriaceae</taxon>
    </lineage>
</organism>
<keyword evidence="5" id="KW-1185">Reference proteome</keyword>
<sequence length="233" mass="25948">MKRFLPLVFVLLCFTTVANAQINQDCKNTCTIDKIVYETAFLGVQFGSPCDKESKTDKGVIILKVIEGTAAADNKLQPYDLVLAMDGEAVNRRGDAMNAVKAYQPFDAVRFTILRNGRTLIKTITLGAKTSKVVQEIVCCDEAVSSLSKENISLFPNPAVSKLNVSFKEVIQGEYSFAVYMTNGVLVKEYKKRFVKGDLNEEINVDKLEDGIYVLKISKDDTTYSNLFVVKRN</sequence>
<gene>
    <name evidence="4" type="ORF">SAMN05443431_101121</name>
</gene>
<dbReference type="RefSeq" id="WP_090836555.1">
    <property type="nucleotide sequence ID" value="NZ_CANLBQ010000003.1"/>
</dbReference>
<evidence type="ECO:0000256" key="2">
    <source>
        <dbReference type="SAM" id="SignalP"/>
    </source>
</evidence>
<dbReference type="SMART" id="SM00228">
    <property type="entry name" value="PDZ"/>
    <property type="match status" value="1"/>
</dbReference>
<feature type="domain" description="PDZ" evidence="3">
    <location>
        <begin position="29"/>
        <end position="90"/>
    </location>
</feature>